<evidence type="ECO:0000313" key="2">
    <source>
        <dbReference type="EMBL" id="MFC6770039.1"/>
    </source>
</evidence>
<sequence length="194" mass="21114">MIKEALQSAIGRGEQDTTTNKPADGTGEEPAFARSVSDPSIPDAASLVTPVPPEVIKTASESAPNGGSDRSLPKLLDGVQKLIESYEYQDRVGNAYYEVLAEQFADPHSLRRPIRANGRELTFVVLAEGVAELGDELGMNEREMKSVQIAHQLYAEQLGYTSAAEQVSVLTIEMSEERVNDILRIGGFSDEYRA</sequence>
<protein>
    <submittedName>
        <fullName evidence="2">Uncharacterized protein</fullName>
    </submittedName>
</protein>
<reference evidence="2 3" key="1">
    <citation type="journal article" date="2019" name="Int. J. Syst. Evol. Microbiol.">
        <title>The Global Catalogue of Microorganisms (GCM) 10K type strain sequencing project: providing services to taxonomists for standard genome sequencing and annotation.</title>
        <authorList>
            <consortium name="The Broad Institute Genomics Platform"/>
            <consortium name="The Broad Institute Genome Sequencing Center for Infectious Disease"/>
            <person name="Wu L."/>
            <person name="Ma J."/>
        </authorList>
    </citation>
    <scope>NUCLEOTIDE SEQUENCE [LARGE SCALE GENOMIC DNA]</scope>
    <source>
        <strain evidence="2 3">PJ61</strain>
    </source>
</reference>
<proteinExistence type="predicted"/>
<dbReference type="Proteomes" id="UP001596274">
    <property type="component" value="Unassembled WGS sequence"/>
</dbReference>
<organism evidence="2 3">
    <name type="scientific">Halorubrum pallidum</name>
    <dbReference type="NCBI Taxonomy" id="1526114"/>
    <lineage>
        <taxon>Archaea</taxon>
        <taxon>Methanobacteriati</taxon>
        <taxon>Methanobacteriota</taxon>
        <taxon>Stenosarchaea group</taxon>
        <taxon>Halobacteria</taxon>
        <taxon>Halobacteriales</taxon>
        <taxon>Haloferacaceae</taxon>
        <taxon>Halorubrum</taxon>
    </lineage>
</organism>
<gene>
    <name evidence="2" type="ORF">ACFQDD_00620</name>
</gene>
<name>A0ABD5SZU7_9EURY</name>
<evidence type="ECO:0000313" key="3">
    <source>
        <dbReference type="Proteomes" id="UP001596274"/>
    </source>
</evidence>
<feature type="region of interest" description="Disordered" evidence="1">
    <location>
        <begin position="1"/>
        <end position="52"/>
    </location>
</feature>
<comment type="caution">
    <text evidence="2">The sequence shown here is derived from an EMBL/GenBank/DDBJ whole genome shotgun (WGS) entry which is preliminary data.</text>
</comment>
<dbReference type="EMBL" id="JBHSWT010000012">
    <property type="protein sequence ID" value="MFC6770039.1"/>
    <property type="molecule type" value="Genomic_DNA"/>
</dbReference>
<accession>A0ABD5SZU7</accession>
<dbReference type="AlphaFoldDB" id="A0ABD5SZU7"/>
<keyword evidence="3" id="KW-1185">Reference proteome</keyword>
<evidence type="ECO:0000256" key="1">
    <source>
        <dbReference type="SAM" id="MobiDB-lite"/>
    </source>
</evidence>